<feature type="transmembrane region" description="Helical" evidence="8">
    <location>
        <begin position="12"/>
        <end position="32"/>
    </location>
</feature>
<dbReference type="SUPFAM" id="SSF103481">
    <property type="entry name" value="Multidrug resistance efflux transporter EmrE"/>
    <property type="match status" value="2"/>
</dbReference>
<keyword evidence="6 8" id="KW-1133">Transmembrane helix</keyword>
<feature type="transmembrane region" description="Helical" evidence="8">
    <location>
        <begin position="154"/>
        <end position="170"/>
    </location>
</feature>
<keyword evidence="7 8" id="KW-0472">Membrane</keyword>
<evidence type="ECO:0000256" key="4">
    <source>
        <dbReference type="ARBA" id="ARBA00022475"/>
    </source>
</evidence>
<feature type="transmembrane region" description="Helical" evidence="8">
    <location>
        <begin position="105"/>
        <end position="124"/>
    </location>
</feature>
<keyword evidence="4" id="KW-1003">Cell membrane</keyword>
<dbReference type="Proteomes" id="UP001501598">
    <property type="component" value="Unassembled WGS sequence"/>
</dbReference>
<evidence type="ECO:0000313" key="10">
    <source>
        <dbReference type="EMBL" id="GAA4557525.1"/>
    </source>
</evidence>
<evidence type="ECO:0000313" key="11">
    <source>
        <dbReference type="Proteomes" id="UP001501598"/>
    </source>
</evidence>
<evidence type="ECO:0000256" key="2">
    <source>
        <dbReference type="ARBA" id="ARBA00007362"/>
    </source>
</evidence>
<comment type="similarity">
    <text evidence="2">Belongs to the EamA transporter family.</text>
</comment>
<dbReference type="PANTHER" id="PTHR22911">
    <property type="entry name" value="ACYL-MALONYL CONDENSING ENZYME-RELATED"/>
    <property type="match status" value="1"/>
</dbReference>
<keyword evidence="11" id="KW-1185">Reference proteome</keyword>
<feature type="transmembrane region" description="Helical" evidence="8">
    <location>
        <begin position="131"/>
        <end position="148"/>
    </location>
</feature>
<comment type="subcellular location">
    <subcellularLocation>
        <location evidence="1">Cell membrane</location>
        <topology evidence="1">Multi-pass membrane protein</topology>
    </subcellularLocation>
</comment>
<feature type="transmembrane region" description="Helical" evidence="8">
    <location>
        <begin position="44"/>
        <end position="65"/>
    </location>
</feature>
<keyword evidence="5 8" id="KW-0812">Transmembrane</keyword>
<dbReference type="RefSeq" id="WP_345426375.1">
    <property type="nucleotide sequence ID" value="NZ_BAABGT010000101.1"/>
</dbReference>
<name>A0ABP8S2M7_9PSEU</name>
<keyword evidence="3" id="KW-0813">Transport</keyword>
<evidence type="ECO:0000256" key="7">
    <source>
        <dbReference type="ARBA" id="ARBA00023136"/>
    </source>
</evidence>
<gene>
    <name evidence="10" type="primary">rarD</name>
    <name evidence="10" type="ORF">GCM10023175_62020</name>
</gene>
<evidence type="ECO:0000259" key="9">
    <source>
        <dbReference type="Pfam" id="PF00892"/>
    </source>
</evidence>
<dbReference type="EMBL" id="BAABGT010000101">
    <property type="protein sequence ID" value="GAA4557525.1"/>
    <property type="molecule type" value="Genomic_DNA"/>
</dbReference>
<feature type="transmembrane region" description="Helical" evidence="8">
    <location>
        <begin position="77"/>
        <end position="99"/>
    </location>
</feature>
<dbReference type="InterPro" id="IPR000620">
    <property type="entry name" value="EamA_dom"/>
</dbReference>
<evidence type="ECO:0000256" key="5">
    <source>
        <dbReference type="ARBA" id="ARBA00022692"/>
    </source>
</evidence>
<feature type="domain" description="EamA" evidence="9">
    <location>
        <begin position="14"/>
        <end position="146"/>
    </location>
</feature>
<dbReference type="InterPro" id="IPR037185">
    <property type="entry name" value="EmrE-like"/>
</dbReference>
<dbReference type="Pfam" id="PF00892">
    <property type="entry name" value="EamA"/>
    <property type="match status" value="1"/>
</dbReference>
<evidence type="ECO:0000256" key="6">
    <source>
        <dbReference type="ARBA" id="ARBA00022989"/>
    </source>
</evidence>
<proteinExistence type="inferred from homology"/>
<accession>A0ABP8S2M7</accession>
<feature type="transmembrane region" description="Helical" evidence="8">
    <location>
        <begin position="240"/>
        <end position="261"/>
    </location>
</feature>
<feature type="transmembrane region" description="Helical" evidence="8">
    <location>
        <begin position="273"/>
        <end position="291"/>
    </location>
</feature>
<protein>
    <submittedName>
        <fullName evidence="10">EamA family transporter RarD</fullName>
    </submittedName>
</protein>
<organism evidence="10 11">
    <name type="scientific">Pseudonocardia xishanensis</name>
    <dbReference type="NCBI Taxonomy" id="630995"/>
    <lineage>
        <taxon>Bacteria</taxon>
        <taxon>Bacillati</taxon>
        <taxon>Actinomycetota</taxon>
        <taxon>Actinomycetes</taxon>
        <taxon>Pseudonocardiales</taxon>
        <taxon>Pseudonocardiaceae</taxon>
        <taxon>Pseudonocardia</taxon>
    </lineage>
</organism>
<dbReference type="InterPro" id="IPR004626">
    <property type="entry name" value="RarD"/>
</dbReference>
<dbReference type="NCBIfam" id="TIGR00688">
    <property type="entry name" value="rarD"/>
    <property type="match status" value="1"/>
</dbReference>
<evidence type="ECO:0000256" key="1">
    <source>
        <dbReference type="ARBA" id="ARBA00004651"/>
    </source>
</evidence>
<reference evidence="11" key="1">
    <citation type="journal article" date="2019" name="Int. J. Syst. Evol. Microbiol.">
        <title>The Global Catalogue of Microorganisms (GCM) 10K type strain sequencing project: providing services to taxonomists for standard genome sequencing and annotation.</title>
        <authorList>
            <consortium name="The Broad Institute Genomics Platform"/>
            <consortium name="The Broad Institute Genome Sequencing Center for Infectious Disease"/>
            <person name="Wu L."/>
            <person name="Ma J."/>
        </authorList>
    </citation>
    <scope>NUCLEOTIDE SEQUENCE [LARGE SCALE GENOMIC DNA]</scope>
    <source>
        <strain evidence="11">JCM 17906</strain>
    </source>
</reference>
<feature type="transmembrane region" description="Helical" evidence="8">
    <location>
        <begin position="214"/>
        <end position="233"/>
    </location>
</feature>
<comment type="caution">
    <text evidence="10">The sequence shown here is derived from an EMBL/GenBank/DDBJ whole genome shotgun (WGS) entry which is preliminary data.</text>
</comment>
<dbReference type="PANTHER" id="PTHR22911:SF137">
    <property type="entry name" value="SOLUTE CARRIER FAMILY 35 MEMBER G2-RELATED"/>
    <property type="match status" value="1"/>
</dbReference>
<evidence type="ECO:0000256" key="3">
    <source>
        <dbReference type="ARBA" id="ARBA00022448"/>
    </source>
</evidence>
<feature type="transmembrane region" description="Helical" evidence="8">
    <location>
        <begin position="182"/>
        <end position="202"/>
    </location>
</feature>
<evidence type="ECO:0000256" key="8">
    <source>
        <dbReference type="SAM" id="Phobius"/>
    </source>
</evidence>
<sequence length="304" mass="31794">MTSAPPHTPLDRGGLAVGMAAPVLWGLFPVYWPLLEPAAPLEVLAHRLLWTSVLMAGVLTLLRGWGALRALSAGGRARVAAAAALITVNWGVFIYGVAVDRVVDIALGYYISPLVSTLLAILVLRERPSRAQVAALVVATVAVLVIGIGSGSPPWLGLALAGAFGVYGLLEKTVALPATASLTAESLVVAPLAVAYIGVLQATGHGTFTDHGGGHVALMVLSGPVTALPLLLYGAAARRIPLTVLSTLMYLTPTLQFLWGVLVLDETMPPTRWVGFGLVWGALTIFTVDLVRSSRRPQPVRSIV</sequence>